<evidence type="ECO:0000259" key="2">
    <source>
        <dbReference type="Pfam" id="PF02541"/>
    </source>
</evidence>
<gene>
    <name evidence="3" type="ORF">BMR96_04260</name>
</gene>
<dbReference type="Proteomes" id="UP000192288">
    <property type="component" value="Unassembled WGS sequence"/>
</dbReference>
<dbReference type="CDD" id="cd24052">
    <property type="entry name" value="ASKHA_NBD_HpPPX-GppA-like"/>
    <property type="match status" value="1"/>
</dbReference>
<evidence type="ECO:0000256" key="1">
    <source>
        <dbReference type="ARBA" id="ARBA00007125"/>
    </source>
</evidence>
<name>A0A1X0VDX1_LEUPS</name>
<dbReference type="Pfam" id="PF02541">
    <property type="entry name" value="Ppx-GppA"/>
    <property type="match status" value="1"/>
</dbReference>
<comment type="caution">
    <text evidence="3">The sequence shown here is derived from an EMBL/GenBank/DDBJ whole genome shotgun (WGS) entry which is preliminary data.</text>
</comment>
<sequence length="323" mass="35576">MTILAVIDLGSNSVRMTISKYHQDGHYEVLERYQEMVRLSEGMGEDKILQPEAIERTLDALKHFKKALSVYPETDINVRAVATAAVRQAANQDEFLVAFKNTMVWPLEVLTGEQEAHFDYVGIVNTLNINDALILDTGGASAELVLVRNKEALHEVSLPIGAVTISEGYLEKDIVSAASLFEATVALRRMFGDVSWLNEAANLPLVALGGSNRTLAKISRRQKKIVDLPVHGYHLSTQDATAIYQMILSKDLNERKKMAGLAKERGDIIIGGLLPLMELLILLSGQQVIFSQSGLREGILFETIKRETGHDVIAPEPAAMTID</sequence>
<evidence type="ECO:0000313" key="4">
    <source>
        <dbReference type="Proteomes" id="UP000192288"/>
    </source>
</evidence>
<dbReference type="EMBL" id="MPLS01000011">
    <property type="protein sequence ID" value="ORI97925.1"/>
    <property type="molecule type" value="Genomic_DNA"/>
</dbReference>
<dbReference type="AlphaFoldDB" id="A0A1X0VDX1"/>
<dbReference type="GeneID" id="97231395"/>
<dbReference type="PANTHER" id="PTHR30005:SF0">
    <property type="entry name" value="RETROGRADE REGULATION PROTEIN 2"/>
    <property type="match status" value="1"/>
</dbReference>
<accession>A0A1X0VDX1</accession>
<dbReference type="Gene3D" id="3.30.420.150">
    <property type="entry name" value="Exopolyphosphatase. Domain 2"/>
    <property type="match status" value="1"/>
</dbReference>
<proteinExistence type="inferred from homology"/>
<reference evidence="3 4" key="1">
    <citation type="journal article" date="2017" name="Front. Microbiol.">
        <title>Genomic Characterization of Dairy Associated Leuconostoc Species and Diversity of Leuconostocs in Undefined Mixed Mesophilic Starter Cultures.</title>
        <authorList>
            <person name="Frantzen C.A."/>
            <person name="Kot W."/>
            <person name="Pedersen T.B."/>
            <person name="Ardo Y.M."/>
            <person name="Broadbent J.R."/>
            <person name="Neve H."/>
            <person name="Hansen L.H."/>
            <person name="Dal Bello F."/>
            <person name="Ostlie H.M."/>
            <person name="Kleppen H.P."/>
            <person name="Vogensen F.K."/>
            <person name="Holo H."/>
        </authorList>
    </citation>
    <scope>NUCLEOTIDE SEQUENCE [LARGE SCALE GENOMIC DNA]</scope>
    <source>
        <strain evidence="3 4">LMGCF08</strain>
    </source>
</reference>
<dbReference type="PANTHER" id="PTHR30005">
    <property type="entry name" value="EXOPOLYPHOSPHATASE"/>
    <property type="match status" value="1"/>
</dbReference>
<dbReference type="Gene3D" id="3.30.420.40">
    <property type="match status" value="1"/>
</dbReference>
<dbReference type="InterPro" id="IPR043129">
    <property type="entry name" value="ATPase_NBD"/>
</dbReference>
<feature type="domain" description="Ppx/GppA phosphatase N-terminal" evidence="2">
    <location>
        <begin position="22"/>
        <end position="306"/>
    </location>
</feature>
<evidence type="ECO:0000313" key="3">
    <source>
        <dbReference type="EMBL" id="ORI97925.1"/>
    </source>
</evidence>
<dbReference type="SUPFAM" id="SSF53067">
    <property type="entry name" value="Actin-like ATPase domain"/>
    <property type="match status" value="2"/>
</dbReference>
<dbReference type="STRING" id="33968.BMS77_09545"/>
<comment type="similarity">
    <text evidence="1">Belongs to the GppA/Ppx family.</text>
</comment>
<protein>
    <submittedName>
        <fullName evidence="3">Exopolyphosphatase</fullName>
    </submittedName>
</protein>
<dbReference type="RefSeq" id="WP_004912863.1">
    <property type="nucleotide sequence ID" value="NZ_MPLS01000011.1"/>
</dbReference>
<dbReference type="InterPro" id="IPR003695">
    <property type="entry name" value="Ppx_GppA_N"/>
</dbReference>
<dbReference type="InterPro" id="IPR050273">
    <property type="entry name" value="GppA/Ppx_hydrolase"/>
</dbReference>
<organism evidence="3 4">
    <name type="scientific">Leuconostoc pseudomesenteroides</name>
    <dbReference type="NCBI Taxonomy" id="33968"/>
    <lineage>
        <taxon>Bacteria</taxon>
        <taxon>Bacillati</taxon>
        <taxon>Bacillota</taxon>
        <taxon>Bacilli</taxon>
        <taxon>Lactobacillales</taxon>
        <taxon>Lactobacillaceae</taxon>
        <taxon>Leuconostoc</taxon>
    </lineage>
</organism>
<dbReference type="eggNOG" id="COG0248">
    <property type="taxonomic scope" value="Bacteria"/>
</dbReference>